<evidence type="ECO:0000313" key="3">
    <source>
        <dbReference type="EMBL" id="TXB66161.1"/>
    </source>
</evidence>
<dbReference type="Pfam" id="PF13280">
    <property type="entry name" value="WYL"/>
    <property type="match status" value="1"/>
</dbReference>
<organism evidence="3 4">
    <name type="scientific">Vicingus serpentipes</name>
    <dbReference type="NCBI Taxonomy" id="1926625"/>
    <lineage>
        <taxon>Bacteria</taxon>
        <taxon>Pseudomonadati</taxon>
        <taxon>Bacteroidota</taxon>
        <taxon>Flavobacteriia</taxon>
        <taxon>Flavobacteriales</taxon>
        <taxon>Vicingaceae</taxon>
        <taxon>Vicingus</taxon>
    </lineage>
</organism>
<name>A0A5C6RUZ1_9FLAO</name>
<dbReference type="AlphaFoldDB" id="A0A5C6RUZ1"/>
<accession>A0A5C6RUZ1</accession>
<dbReference type="PANTHER" id="PTHR34580:SF9">
    <property type="entry name" value="SLL5097 PROTEIN"/>
    <property type="match status" value="1"/>
</dbReference>
<comment type="caution">
    <text evidence="3">The sequence shown here is derived from an EMBL/GenBank/DDBJ whole genome shotgun (WGS) entry which is preliminary data.</text>
</comment>
<evidence type="ECO:0000313" key="4">
    <source>
        <dbReference type="Proteomes" id="UP000321721"/>
    </source>
</evidence>
<sequence>MPSNKYALFRYHIIDKLIRNKHNPYPSKQDLKQACQEELYGMGSERISDSTIEKDLFAMRYEDLLGYHAPIRYSKLEKGYYYKDSNYSISKISLNERDEEAIKFAVNTLNQFKGIKVFKDFQYAISKIVDRINLSESIQDSSIEKYIQFDQYPEVKGSEYLPTLLSAIKIKNTVVMEYRKFDDGAGVKSYQINPYLLKEFRHRWYLIGYDNEINYIKTFGLDRIISITQTEEKFKIDDYFNPDSFFKNCYGITAFEKDPVEIQLSLTPNQARYIISMPMHHSQKIINKTKGEVVISIYVRLTWELIMDILAMGNNVKVISPINLKNKLQQILQESLNNYKA</sequence>
<feature type="domain" description="WYL" evidence="1">
    <location>
        <begin position="159"/>
        <end position="228"/>
    </location>
</feature>
<proteinExistence type="predicted"/>
<evidence type="ECO:0000259" key="1">
    <source>
        <dbReference type="Pfam" id="PF13280"/>
    </source>
</evidence>
<dbReference type="Pfam" id="PF25583">
    <property type="entry name" value="WCX"/>
    <property type="match status" value="1"/>
</dbReference>
<dbReference type="Proteomes" id="UP000321721">
    <property type="component" value="Unassembled WGS sequence"/>
</dbReference>
<dbReference type="InterPro" id="IPR026881">
    <property type="entry name" value="WYL_dom"/>
</dbReference>
<evidence type="ECO:0000259" key="2">
    <source>
        <dbReference type="Pfam" id="PF25583"/>
    </source>
</evidence>
<dbReference type="PROSITE" id="PS52050">
    <property type="entry name" value="WYL"/>
    <property type="match status" value="1"/>
</dbReference>
<dbReference type="InterPro" id="IPR057727">
    <property type="entry name" value="WCX_dom"/>
</dbReference>
<dbReference type="RefSeq" id="WP_147099667.1">
    <property type="nucleotide sequence ID" value="NZ_VOOS01000002.1"/>
</dbReference>
<protein>
    <submittedName>
        <fullName evidence="3">WYL domain-containing protein</fullName>
    </submittedName>
</protein>
<dbReference type="OrthoDB" id="43316at2"/>
<gene>
    <name evidence="3" type="ORF">FRY74_06200</name>
</gene>
<keyword evidence="4" id="KW-1185">Reference proteome</keyword>
<reference evidence="3 4" key="1">
    <citation type="submission" date="2019-08" db="EMBL/GenBank/DDBJ databases">
        <title>Genome of Vicingus serpentipes NCIMB 15042.</title>
        <authorList>
            <person name="Bowman J.P."/>
        </authorList>
    </citation>
    <scope>NUCLEOTIDE SEQUENCE [LARGE SCALE GENOMIC DNA]</scope>
    <source>
        <strain evidence="3 4">NCIMB 15042</strain>
    </source>
</reference>
<feature type="domain" description="WCX" evidence="2">
    <location>
        <begin position="259"/>
        <end position="334"/>
    </location>
</feature>
<dbReference type="InterPro" id="IPR051534">
    <property type="entry name" value="CBASS_pafABC_assoc_protein"/>
</dbReference>
<dbReference type="PANTHER" id="PTHR34580">
    <property type="match status" value="1"/>
</dbReference>
<dbReference type="EMBL" id="VOOS01000002">
    <property type="protein sequence ID" value="TXB66161.1"/>
    <property type="molecule type" value="Genomic_DNA"/>
</dbReference>